<organism evidence="1 2">
    <name type="scientific">Gossypium arboreum</name>
    <name type="common">Tree cotton</name>
    <name type="synonym">Gossypium nanking</name>
    <dbReference type="NCBI Taxonomy" id="29729"/>
    <lineage>
        <taxon>Eukaryota</taxon>
        <taxon>Viridiplantae</taxon>
        <taxon>Streptophyta</taxon>
        <taxon>Embryophyta</taxon>
        <taxon>Tracheophyta</taxon>
        <taxon>Spermatophyta</taxon>
        <taxon>Magnoliopsida</taxon>
        <taxon>eudicotyledons</taxon>
        <taxon>Gunneridae</taxon>
        <taxon>Pentapetalae</taxon>
        <taxon>rosids</taxon>
        <taxon>malvids</taxon>
        <taxon>Malvales</taxon>
        <taxon>Malvaceae</taxon>
        <taxon>Malvoideae</taxon>
        <taxon>Gossypium</taxon>
    </lineage>
</organism>
<dbReference type="PANTHER" id="PTHR47481">
    <property type="match status" value="1"/>
</dbReference>
<dbReference type="Proteomes" id="UP001358586">
    <property type="component" value="Chromosome 7"/>
</dbReference>
<accession>A0ABR0PBV8</accession>
<evidence type="ECO:0000313" key="1">
    <source>
        <dbReference type="EMBL" id="KAK5818702.1"/>
    </source>
</evidence>
<sequence length="276" mass="31114">MPDSDDSPPSLTAALTTDSQSPSFFYIKHVNARLDEKDYLLWKQQDLFTVRGHSLEHFFDNSTTPPPKISVIATGESILNETYTQFVKQDCALASWLLSTISPNILPQLIGAKTSTSIWSTLTRLFLTLSITKVMHLYCKLCSLGKGALSMRDYLFQIKEVHEPYTLDRVTTILMNVESCHHDPHCLPLSINTAQVMTPTPIDFVSTLRPWPNTSGPSTYSFPFPSQAQFSRHVHTSHLVPRPHFSYNNRGRGKITSRLQCQLCGRMGHLSVFLSL</sequence>
<keyword evidence="2" id="KW-1185">Reference proteome</keyword>
<comment type="caution">
    <text evidence="1">The sequence shown here is derived from an EMBL/GenBank/DDBJ whole genome shotgun (WGS) entry which is preliminary data.</text>
</comment>
<protein>
    <submittedName>
        <fullName evidence="1">Uncharacterized protein</fullName>
    </submittedName>
</protein>
<dbReference type="PANTHER" id="PTHR47481:SF30">
    <property type="entry name" value="CCHC-TYPE DOMAIN-CONTAINING PROTEIN"/>
    <property type="match status" value="1"/>
</dbReference>
<name>A0ABR0PBV8_GOSAR</name>
<evidence type="ECO:0000313" key="2">
    <source>
        <dbReference type="Proteomes" id="UP001358586"/>
    </source>
</evidence>
<gene>
    <name evidence="1" type="ORF">PVK06_023646</name>
</gene>
<dbReference type="EMBL" id="JARKNE010000007">
    <property type="protein sequence ID" value="KAK5818702.1"/>
    <property type="molecule type" value="Genomic_DNA"/>
</dbReference>
<proteinExistence type="predicted"/>
<reference evidence="1 2" key="1">
    <citation type="submission" date="2023-03" db="EMBL/GenBank/DDBJ databases">
        <title>WGS of Gossypium arboreum.</title>
        <authorList>
            <person name="Yu D."/>
        </authorList>
    </citation>
    <scope>NUCLEOTIDE SEQUENCE [LARGE SCALE GENOMIC DNA]</scope>
    <source>
        <tissue evidence="1">Leaf</tissue>
    </source>
</reference>